<comment type="caution">
    <text evidence="4">The sequence shown here is derived from an EMBL/GenBank/DDBJ whole genome shotgun (WGS) entry which is preliminary data.</text>
</comment>
<dbReference type="GO" id="GO:0005694">
    <property type="term" value="C:chromosome"/>
    <property type="evidence" value="ECO:0007669"/>
    <property type="project" value="TreeGrafter"/>
</dbReference>
<dbReference type="PANTHER" id="PTHR33375">
    <property type="entry name" value="CHROMOSOME-PARTITIONING PROTEIN PARB-RELATED"/>
    <property type="match status" value="1"/>
</dbReference>
<dbReference type="InterPro" id="IPR041468">
    <property type="entry name" value="HTH_ParB/Spo0J"/>
</dbReference>
<reference evidence="4 5" key="1">
    <citation type="submission" date="2020-08" db="EMBL/GenBank/DDBJ databases">
        <title>Genomic Encyclopedia of Type Strains, Phase IV (KMG-IV): sequencing the most valuable type-strain genomes for metagenomic binning, comparative biology and taxonomic classification.</title>
        <authorList>
            <person name="Goeker M."/>
        </authorList>
    </citation>
    <scope>NUCLEOTIDE SEQUENCE [LARGE SCALE GENOMIC DNA]</scope>
    <source>
        <strain evidence="4 5">DSM 23562</strain>
    </source>
</reference>
<name>A0A7W9SUX4_ARMRO</name>
<evidence type="ECO:0000313" key="5">
    <source>
        <dbReference type="Proteomes" id="UP000520814"/>
    </source>
</evidence>
<dbReference type="Pfam" id="PF17762">
    <property type="entry name" value="HTH_ParB"/>
    <property type="match status" value="1"/>
</dbReference>
<dbReference type="InterPro" id="IPR003115">
    <property type="entry name" value="ParB_N"/>
</dbReference>
<accession>A0A7W9SUX4</accession>
<dbReference type="PANTHER" id="PTHR33375:SF1">
    <property type="entry name" value="CHROMOSOME-PARTITIONING PROTEIN PARB-RELATED"/>
    <property type="match status" value="1"/>
</dbReference>
<dbReference type="Gene3D" id="1.10.10.2830">
    <property type="match status" value="1"/>
</dbReference>
<protein>
    <submittedName>
        <fullName evidence="4">ParB-like chromosome segregation protein Spo0J</fullName>
    </submittedName>
</protein>
<gene>
    <name evidence="4" type="ORF">HNQ39_005156</name>
</gene>
<evidence type="ECO:0000256" key="2">
    <source>
        <dbReference type="SAM" id="MobiDB-lite"/>
    </source>
</evidence>
<dbReference type="GO" id="GO:0045881">
    <property type="term" value="P:positive regulation of sporulation resulting in formation of a cellular spore"/>
    <property type="evidence" value="ECO:0007669"/>
    <property type="project" value="TreeGrafter"/>
</dbReference>
<feature type="region of interest" description="Disordered" evidence="2">
    <location>
        <begin position="284"/>
        <end position="306"/>
    </location>
</feature>
<dbReference type="RefSeq" id="WP_184203417.1">
    <property type="nucleotide sequence ID" value="NZ_JACHGW010000006.1"/>
</dbReference>
<feature type="compositionally biased region" description="Basic and acidic residues" evidence="2">
    <location>
        <begin position="461"/>
        <end position="471"/>
    </location>
</feature>
<keyword evidence="5" id="KW-1185">Reference proteome</keyword>
<dbReference type="EMBL" id="JACHGW010000006">
    <property type="protein sequence ID" value="MBB6053322.1"/>
    <property type="molecule type" value="Genomic_DNA"/>
</dbReference>
<sequence>MIPPVNLSLPLEEMDNNNRHIGPGVFPLAAISERPGHNPRKDYGEHDGSFASLVESIKQFGMIQPPVIIPTSTAGEAWFVVSGHRRIAAARAAGMEEVRCIELGWDWTTDESGKDLAKDTLASYTETEQSIYALIENLQRKELNCIEVAEGVHSLERLGKTQEEIGRWIGRSQGAVSKLSRLLTLPDGVRAYLRTGELSQSHGEELLPLLGESFLTGEIETLASRAVEQGLTANGLRHVVREKVERATPKQVTLEEYSAPNDEGFDSELDARIARTLAGTKGLDKSELGSFDKDPKPMPRDDNGLTRKESDKEFAAAMAPDPDVVPLSELPAPKPSPEVQARISLGKWLDEIGLNWIEAAGRLCDITGPGGDVHKPGMWIRLEPETALKLMELCDWHLQEHGDIAGSAMGAKLNDVVNSFHAAKLEMRSEADAAKQALSATLPVFEEPAPAQTKPLTPSEAGEKQRQKELADQQAAQKKKAQRQAEHEARAAEKAKTDVTFRVSYCYPQHGEWQGGGECETLDGFTASFKSLVEARAFAAEESARNPRFLVHVTIWTEHIDRQSDRCQQRGDLWFFRGQSVPGGVSNSIPSEESLAVVGCVLSELYQVEGAKDEEDPGDPANFQIFPEAQTTRGLVDDMAGRLV</sequence>
<feature type="compositionally biased region" description="Basic and acidic residues" evidence="2">
    <location>
        <begin position="483"/>
        <end position="493"/>
    </location>
</feature>
<dbReference type="InterPro" id="IPR036086">
    <property type="entry name" value="ParB/Sulfiredoxin_sf"/>
</dbReference>
<organism evidence="4 5">
    <name type="scientific">Armatimonas rosea</name>
    <dbReference type="NCBI Taxonomy" id="685828"/>
    <lineage>
        <taxon>Bacteria</taxon>
        <taxon>Bacillati</taxon>
        <taxon>Armatimonadota</taxon>
        <taxon>Armatimonadia</taxon>
        <taxon>Armatimonadales</taxon>
        <taxon>Armatimonadaceae</taxon>
        <taxon>Armatimonas</taxon>
    </lineage>
</organism>
<dbReference type="Proteomes" id="UP000520814">
    <property type="component" value="Unassembled WGS sequence"/>
</dbReference>
<keyword evidence="1" id="KW-0159">Chromosome partition</keyword>
<dbReference type="Pfam" id="PF02195">
    <property type="entry name" value="ParB_N"/>
    <property type="match status" value="1"/>
</dbReference>
<evidence type="ECO:0000256" key="1">
    <source>
        <dbReference type="ARBA" id="ARBA00022829"/>
    </source>
</evidence>
<dbReference type="SMART" id="SM00470">
    <property type="entry name" value="ParB"/>
    <property type="match status" value="1"/>
</dbReference>
<dbReference type="Gene3D" id="3.90.1530.10">
    <property type="entry name" value="Conserved hypothetical protein from pyrococcus furiosus pfu- 392566-001, ParB domain"/>
    <property type="match status" value="1"/>
</dbReference>
<dbReference type="SUPFAM" id="SSF109709">
    <property type="entry name" value="KorB DNA-binding domain-like"/>
    <property type="match status" value="1"/>
</dbReference>
<dbReference type="SUPFAM" id="SSF110849">
    <property type="entry name" value="ParB/Sulfiredoxin"/>
    <property type="match status" value="1"/>
</dbReference>
<evidence type="ECO:0000313" key="4">
    <source>
        <dbReference type="EMBL" id="MBB6053322.1"/>
    </source>
</evidence>
<proteinExistence type="predicted"/>
<feature type="region of interest" description="Disordered" evidence="2">
    <location>
        <begin position="443"/>
        <end position="493"/>
    </location>
</feature>
<evidence type="ECO:0000259" key="3">
    <source>
        <dbReference type="SMART" id="SM00470"/>
    </source>
</evidence>
<dbReference type="InterPro" id="IPR050336">
    <property type="entry name" value="Chromosome_partition/occlusion"/>
</dbReference>
<feature type="domain" description="ParB-like N-terminal" evidence="3">
    <location>
        <begin position="24"/>
        <end position="119"/>
    </location>
</feature>
<dbReference type="GO" id="GO:0007059">
    <property type="term" value="P:chromosome segregation"/>
    <property type="evidence" value="ECO:0007669"/>
    <property type="project" value="UniProtKB-KW"/>
</dbReference>
<dbReference type="AlphaFoldDB" id="A0A7W9SUX4"/>